<organism evidence="2 3">
    <name type="scientific">Rubrivirga marina</name>
    <dbReference type="NCBI Taxonomy" id="1196024"/>
    <lineage>
        <taxon>Bacteria</taxon>
        <taxon>Pseudomonadati</taxon>
        <taxon>Rhodothermota</taxon>
        <taxon>Rhodothermia</taxon>
        <taxon>Rhodothermales</taxon>
        <taxon>Rubricoccaceae</taxon>
        <taxon>Rubrivirga</taxon>
    </lineage>
</organism>
<protein>
    <recommendedName>
        <fullName evidence="4">BtpA family membrane complex biogenesis protein</fullName>
    </recommendedName>
</protein>
<dbReference type="Pfam" id="PF03437">
    <property type="entry name" value="BtpA"/>
    <property type="match status" value="1"/>
</dbReference>
<dbReference type="PANTHER" id="PTHR21381:SF3">
    <property type="entry name" value="SGC REGION PROTEIN SGCQ-RELATED"/>
    <property type="match status" value="1"/>
</dbReference>
<evidence type="ECO:0008006" key="4">
    <source>
        <dbReference type="Google" id="ProtNLM"/>
    </source>
</evidence>
<dbReference type="InterPro" id="IPR011060">
    <property type="entry name" value="RibuloseP-bd_barrel"/>
</dbReference>
<sequence length="259" mass="26961">MSSDFLSLFSRPKPVVAVIHAGPSPGVPGSFGVAAAVDRAVAETRLLVELGVDGLLVENAHDAPALRDEETGPEVVAYMTRVAVAVRRNADRLPVGVRVLHADRAALAVAHASGCHFVRVDGWAQAPDAAGRFHRYRQALGADLPVLADLRPPTADEVPALVAATEAARPDALVVLGPAVGHPSAPGVVDAACEAAGLPLFCGGGLDGDNLLDYVDAADGFLVGSGLKEARRWQAPVCESRVRRLIGAVEYARGQEVRQ</sequence>
<dbReference type="InterPro" id="IPR005137">
    <property type="entry name" value="BtpA"/>
</dbReference>
<comment type="caution">
    <text evidence="2">The sequence shown here is derived from an EMBL/GenBank/DDBJ whole genome shotgun (WGS) entry which is preliminary data.</text>
</comment>
<keyword evidence="3" id="KW-1185">Reference proteome</keyword>
<dbReference type="Proteomes" id="UP000216339">
    <property type="component" value="Unassembled WGS sequence"/>
</dbReference>
<reference evidence="2 3" key="1">
    <citation type="submission" date="2016-11" db="EMBL/GenBank/DDBJ databases">
        <title>Study of marine rhodopsin-containing bacteria.</title>
        <authorList>
            <person name="Yoshizawa S."/>
            <person name="Kumagai Y."/>
            <person name="Kogure K."/>
        </authorList>
    </citation>
    <scope>NUCLEOTIDE SEQUENCE [LARGE SCALE GENOMIC DNA]</scope>
    <source>
        <strain evidence="2 3">SAORIC-28</strain>
    </source>
</reference>
<evidence type="ECO:0000313" key="2">
    <source>
        <dbReference type="EMBL" id="PAP76683.1"/>
    </source>
</evidence>
<evidence type="ECO:0000256" key="1">
    <source>
        <dbReference type="ARBA" id="ARBA00006007"/>
    </source>
</evidence>
<gene>
    <name evidence="2" type="ORF">BSZ37_09645</name>
</gene>
<proteinExistence type="inferred from homology"/>
<dbReference type="AlphaFoldDB" id="A0A271IZP5"/>
<dbReference type="SUPFAM" id="SSF51366">
    <property type="entry name" value="Ribulose-phoshate binding barrel"/>
    <property type="match status" value="1"/>
</dbReference>
<evidence type="ECO:0000313" key="3">
    <source>
        <dbReference type="Proteomes" id="UP000216339"/>
    </source>
</evidence>
<name>A0A271IZP5_9BACT</name>
<dbReference type="PANTHER" id="PTHR21381">
    <property type="entry name" value="ZGC:162297"/>
    <property type="match status" value="1"/>
</dbReference>
<dbReference type="RefSeq" id="WP_179299552.1">
    <property type="nucleotide sequence ID" value="NZ_MQWD01000001.1"/>
</dbReference>
<comment type="similarity">
    <text evidence="1">Belongs to the BtpA family.</text>
</comment>
<dbReference type="EMBL" id="MQWD01000001">
    <property type="protein sequence ID" value="PAP76683.1"/>
    <property type="molecule type" value="Genomic_DNA"/>
</dbReference>
<accession>A0A271IZP5</accession>